<dbReference type="InterPro" id="IPR008271">
    <property type="entry name" value="Ser/Thr_kinase_AS"/>
</dbReference>
<evidence type="ECO:0000256" key="10">
    <source>
        <dbReference type="ARBA" id="ARBA00038035"/>
    </source>
</evidence>
<dbReference type="GO" id="GO:0005737">
    <property type="term" value="C:cytoplasm"/>
    <property type="evidence" value="ECO:0007669"/>
    <property type="project" value="UniProtKB-ARBA"/>
</dbReference>
<dbReference type="AlphaFoldDB" id="A0A8H4R1J1"/>
<dbReference type="Gene3D" id="3.30.200.20">
    <property type="entry name" value="Phosphorylase Kinase, domain 1"/>
    <property type="match status" value="1"/>
</dbReference>
<dbReference type="GO" id="GO:0071474">
    <property type="term" value="P:cellular hyperosmotic response"/>
    <property type="evidence" value="ECO:0007669"/>
    <property type="project" value="TreeGrafter"/>
</dbReference>
<dbReference type="SUPFAM" id="SSF56112">
    <property type="entry name" value="Protein kinase-like (PK-like)"/>
    <property type="match status" value="1"/>
</dbReference>
<dbReference type="SUPFAM" id="SSF49599">
    <property type="entry name" value="TRAF domain-like"/>
    <property type="match status" value="1"/>
</dbReference>
<dbReference type="GO" id="GO:0032991">
    <property type="term" value="C:protein-containing complex"/>
    <property type="evidence" value="ECO:0007669"/>
    <property type="project" value="UniProtKB-ARBA"/>
</dbReference>
<name>A0A8H4R1J1_9AGAR</name>
<evidence type="ECO:0000256" key="14">
    <source>
        <dbReference type="SAM" id="MobiDB-lite"/>
    </source>
</evidence>
<dbReference type="EC" id="2.7.12.2" evidence="11"/>
<accession>A0A8H4R1J1</accession>
<comment type="similarity">
    <text evidence="10">Belongs to the protein kinase superfamily. STE Ser/Thr protein kinase family. MAP kinase kinase subfamily.</text>
</comment>
<dbReference type="PANTHER" id="PTHR48013">
    <property type="entry name" value="DUAL SPECIFICITY MITOGEN-ACTIVATED PROTEIN KINASE KINASE 5-RELATED"/>
    <property type="match status" value="1"/>
</dbReference>
<dbReference type="PROSITE" id="PS00107">
    <property type="entry name" value="PROTEIN_KINASE_ATP"/>
    <property type="match status" value="1"/>
</dbReference>
<feature type="zinc finger region" description="TRAF-type" evidence="12">
    <location>
        <begin position="220"/>
        <end position="302"/>
    </location>
</feature>
<dbReference type="PROSITE" id="PS50011">
    <property type="entry name" value="PROTEIN_KINASE_DOM"/>
    <property type="match status" value="1"/>
</dbReference>
<keyword evidence="9 13" id="KW-0067">ATP-binding</keyword>
<evidence type="ECO:0000256" key="4">
    <source>
        <dbReference type="ARBA" id="ARBA00022723"/>
    </source>
</evidence>
<dbReference type="PROSITE" id="PS00518">
    <property type="entry name" value="ZF_RING_1"/>
    <property type="match status" value="1"/>
</dbReference>
<proteinExistence type="inferred from homology"/>
<evidence type="ECO:0000256" key="2">
    <source>
        <dbReference type="ARBA" id="ARBA00022553"/>
    </source>
</evidence>
<dbReference type="PROSITE" id="PS50145">
    <property type="entry name" value="ZF_TRAF"/>
    <property type="match status" value="1"/>
</dbReference>
<dbReference type="GO" id="GO:0004674">
    <property type="term" value="F:protein serine/threonine kinase activity"/>
    <property type="evidence" value="ECO:0007669"/>
    <property type="project" value="UniProtKB-KW"/>
</dbReference>
<dbReference type="Gene3D" id="3.30.40.10">
    <property type="entry name" value="Zinc/RING finger domain, C3HC4 (zinc finger)"/>
    <property type="match status" value="1"/>
</dbReference>
<evidence type="ECO:0000256" key="9">
    <source>
        <dbReference type="ARBA" id="ARBA00022840"/>
    </source>
</evidence>
<feature type="domain" description="Protein kinase" evidence="15">
    <location>
        <begin position="752"/>
        <end position="1010"/>
    </location>
</feature>
<protein>
    <recommendedName>
        <fullName evidence="11">mitogen-activated protein kinase kinase</fullName>
        <ecNumber evidence="11">2.7.12.2</ecNumber>
    </recommendedName>
</protein>
<evidence type="ECO:0000256" key="6">
    <source>
        <dbReference type="ARBA" id="ARBA00022771"/>
    </source>
</evidence>
<evidence type="ECO:0000256" key="7">
    <source>
        <dbReference type="ARBA" id="ARBA00022777"/>
    </source>
</evidence>
<dbReference type="InterPro" id="IPR013083">
    <property type="entry name" value="Znf_RING/FYVE/PHD"/>
</dbReference>
<keyword evidence="7" id="KW-0418">Kinase</keyword>
<dbReference type="SUPFAM" id="SSF57850">
    <property type="entry name" value="RING/U-box"/>
    <property type="match status" value="1"/>
</dbReference>
<dbReference type="InterPro" id="IPR001841">
    <property type="entry name" value="Znf_RING"/>
</dbReference>
<feature type="region of interest" description="Disordered" evidence="14">
    <location>
        <begin position="254"/>
        <end position="285"/>
    </location>
</feature>
<evidence type="ECO:0000256" key="8">
    <source>
        <dbReference type="ARBA" id="ARBA00022833"/>
    </source>
</evidence>
<keyword evidence="4 12" id="KW-0479">Metal-binding</keyword>
<evidence type="ECO:0000256" key="5">
    <source>
        <dbReference type="ARBA" id="ARBA00022741"/>
    </source>
</evidence>
<gene>
    <name evidence="18" type="ORF">D9613_000464</name>
</gene>
<evidence type="ECO:0000256" key="13">
    <source>
        <dbReference type="PROSITE-ProRule" id="PRU10141"/>
    </source>
</evidence>
<dbReference type="SMART" id="SM00184">
    <property type="entry name" value="RING"/>
    <property type="match status" value="1"/>
</dbReference>
<evidence type="ECO:0000259" key="15">
    <source>
        <dbReference type="PROSITE" id="PS50011"/>
    </source>
</evidence>
<keyword evidence="2" id="KW-0597">Phosphoprotein</keyword>
<sequence length="1047" mass="115520">MAADLEEQDTHRYPAWNAMSVVGVVLWFWKTPNPSRGMSYPDDRRTVEESLGGVTLEQWQRLSRLYETSTRYDASKKRSREAHLISALDHIHPPPGFRNRYTYLLSFTKLELTILNPQRTMSLYNYIETPNNNLICCICRAPFTQPVTTRTCAHTFCSDCILLALSHSPLCPVDRSPLTQADLAPASPIVQCMVDELMVECVHAPEGCKYTGQRQAVPRHLKEECEWGEVQCEEAGCGEVMMRREVGEHWERVHEKKKEEEGQEEEDKENAEGKEEGEERCPHHEMGCPYEGNGKEDHLKTCPFESLKEFIAENNRKICVLKEQNVLLRNRVEVLESSLQSVRGEMKSVRGEMAALRESVVGLVAGVENMGRRNEIALANETLRMGEEMMSVRAQMHGLRMQMHGMMMERNNTSFPAAAAHSLSSWSRSDWSSFTAALRSALLLWGDGVETEECLEEELADAGMVLCEMLLGGWTGVEIAQELLLEREETGAGGVELCSDGGDLSLLRVLERGGEICVCYDGDGRVGTEVLNKIHAGGIVVCHDCAIVDDLKVMEAELGVGSDGLPDSSESGIWRGQLEFETVVAPPDDTNIPAKRLLAAKQPVSTPIPPSLQAKMAAFANRAQQQPSSSSSSQIPVLLNAHSFPPPAPRPKPATGMAARRARPNFSLRDIDANVFDGPVAAGLGAGRPSHFQQETPRRPPPSAGSFGSPFSNFSKIVDPSGALNFNGKAVLHATGVNFSNGASFAINMDQLQLDEELGKGNYGTVKKVLHKPTNVAMAMKEIRLELEDSKLNAIIMELDVLHRAVAPEIVEFYGAFFIESCVYYCMEYMDAGSLDKLQAAGVPEDVLARIAACMVRGLKFLKDDLNIIHRDVKPTNVLVNKKGQVKLCDFGVSGELDKSLAKTNIGCQSYMAPERIRGESQNNLGTYTVSSDVWSLGLSMIEMGMGKYPYPPETYSNVFAQLTAIVHGDPPELPEAEYSETARDFVARCLKKEPSARATYKELLEHPFLIKDQTSDVDMVAWVEKAVAFKQAAAIIAAQATLPESV</sequence>
<comment type="caution">
    <text evidence="18">The sequence shown here is derived from an EMBL/GenBank/DDBJ whole genome shotgun (WGS) entry which is preliminary data.</text>
</comment>
<feature type="domain" description="TRAF-type" evidence="17">
    <location>
        <begin position="220"/>
        <end position="302"/>
    </location>
</feature>
<feature type="domain" description="RING-type" evidence="16">
    <location>
        <begin position="136"/>
        <end position="175"/>
    </location>
</feature>
<dbReference type="PROSITE" id="PS00108">
    <property type="entry name" value="PROTEIN_KINASE_ST"/>
    <property type="match status" value="1"/>
</dbReference>
<dbReference type="Proteomes" id="UP000521872">
    <property type="component" value="Unassembled WGS sequence"/>
</dbReference>
<dbReference type="Pfam" id="PF13923">
    <property type="entry name" value="zf-C3HC4_2"/>
    <property type="match status" value="1"/>
</dbReference>
<keyword evidence="5 13" id="KW-0547">Nucleotide-binding</keyword>
<feature type="compositionally biased region" description="Basic and acidic residues" evidence="14">
    <location>
        <begin position="270"/>
        <end position="285"/>
    </location>
</feature>
<dbReference type="PANTHER" id="PTHR48013:SF25">
    <property type="entry name" value="MAP KINASE KINASE PBS2"/>
    <property type="match status" value="1"/>
</dbReference>
<dbReference type="GO" id="GO:0005524">
    <property type="term" value="F:ATP binding"/>
    <property type="evidence" value="ECO:0007669"/>
    <property type="project" value="UniProtKB-UniRule"/>
</dbReference>
<evidence type="ECO:0000256" key="11">
    <source>
        <dbReference type="ARBA" id="ARBA00038999"/>
    </source>
</evidence>
<dbReference type="SMART" id="SM00220">
    <property type="entry name" value="S_TKc"/>
    <property type="match status" value="1"/>
</dbReference>
<dbReference type="InterPro" id="IPR011009">
    <property type="entry name" value="Kinase-like_dom_sf"/>
</dbReference>
<evidence type="ECO:0000259" key="16">
    <source>
        <dbReference type="PROSITE" id="PS50089"/>
    </source>
</evidence>
<dbReference type="Pfam" id="PF00069">
    <property type="entry name" value="Pkinase"/>
    <property type="match status" value="1"/>
</dbReference>
<evidence type="ECO:0000313" key="18">
    <source>
        <dbReference type="EMBL" id="KAF4621158.1"/>
    </source>
</evidence>
<dbReference type="InterPro" id="IPR017907">
    <property type="entry name" value="Znf_RING_CS"/>
</dbReference>
<evidence type="ECO:0000313" key="19">
    <source>
        <dbReference type="Proteomes" id="UP000521872"/>
    </source>
</evidence>
<evidence type="ECO:0000259" key="17">
    <source>
        <dbReference type="PROSITE" id="PS50145"/>
    </source>
</evidence>
<dbReference type="GO" id="GO:0008270">
    <property type="term" value="F:zinc ion binding"/>
    <property type="evidence" value="ECO:0007669"/>
    <property type="project" value="UniProtKB-KW"/>
</dbReference>
<keyword evidence="3" id="KW-0808">Transferase</keyword>
<feature type="region of interest" description="Disordered" evidence="14">
    <location>
        <begin position="684"/>
        <end position="708"/>
    </location>
</feature>
<keyword evidence="6 12" id="KW-0863">Zinc-finger</keyword>
<organism evidence="18 19">
    <name type="scientific">Agrocybe pediades</name>
    <dbReference type="NCBI Taxonomy" id="84607"/>
    <lineage>
        <taxon>Eukaryota</taxon>
        <taxon>Fungi</taxon>
        <taxon>Dikarya</taxon>
        <taxon>Basidiomycota</taxon>
        <taxon>Agaricomycotina</taxon>
        <taxon>Agaricomycetes</taxon>
        <taxon>Agaricomycetidae</taxon>
        <taxon>Agaricales</taxon>
        <taxon>Agaricineae</taxon>
        <taxon>Strophariaceae</taxon>
        <taxon>Agrocybe</taxon>
    </lineage>
</organism>
<dbReference type="EMBL" id="JAACJL010000015">
    <property type="protein sequence ID" value="KAF4621158.1"/>
    <property type="molecule type" value="Genomic_DNA"/>
</dbReference>
<reference evidence="18 19" key="1">
    <citation type="submission" date="2019-12" db="EMBL/GenBank/DDBJ databases">
        <authorList>
            <person name="Floudas D."/>
            <person name="Bentzer J."/>
            <person name="Ahren D."/>
            <person name="Johansson T."/>
            <person name="Persson P."/>
            <person name="Tunlid A."/>
        </authorList>
    </citation>
    <scope>NUCLEOTIDE SEQUENCE [LARGE SCALE GENOMIC DNA]</scope>
    <source>
        <strain evidence="18 19">CBS 102.39</strain>
    </source>
</reference>
<evidence type="ECO:0000256" key="12">
    <source>
        <dbReference type="PROSITE-ProRule" id="PRU00207"/>
    </source>
</evidence>
<dbReference type="FunFam" id="3.30.200.20:FF:000341">
    <property type="entry name" value="MAP kinase kinase PBS2"/>
    <property type="match status" value="1"/>
</dbReference>
<dbReference type="InterPro" id="IPR017441">
    <property type="entry name" value="Protein_kinase_ATP_BS"/>
</dbReference>
<evidence type="ECO:0000256" key="1">
    <source>
        <dbReference type="ARBA" id="ARBA00022527"/>
    </source>
</evidence>
<dbReference type="PROSITE" id="PS50089">
    <property type="entry name" value="ZF_RING_2"/>
    <property type="match status" value="1"/>
</dbReference>
<dbReference type="InterPro" id="IPR001293">
    <property type="entry name" value="Znf_TRAF"/>
</dbReference>
<keyword evidence="8 12" id="KW-0862">Zinc</keyword>
<keyword evidence="1" id="KW-0723">Serine/threonine-protein kinase</keyword>
<evidence type="ECO:0000256" key="3">
    <source>
        <dbReference type="ARBA" id="ARBA00022679"/>
    </source>
</evidence>
<dbReference type="InterPro" id="IPR000719">
    <property type="entry name" value="Prot_kinase_dom"/>
</dbReference>
<dbReference type="FunFam" id="1.10.510.10:FF:000433">
    <property type="entry name" value="MAP kinase kinase PBS2"/>
    <property type="match status" value="1"/>
</dbReference>
<dbReference type="GO" id="GO:0004708">
    <property type="term" value="F:MAP kinase kinase activity"/>
    <property type="evidence" value="ECO:0007669"/>
    <property type="project" value="UniProtKB-EC"/>
</dbReference>
<keyword evidence="19" id="KW-1185">Reference proteome</keyword>
<feature type="binding site" evidence="13">
    <location>
        <position position="781"/>
    </location>
    <ligand>
        <name>ATP</name>
        <dbReference type="ChEBI" id="CHEBI:30616"/>
    </ligand>
</feature>
<dbReference type="Gene3D" id="1.10.510.10">
    <property type="entry name" value="Transferase(Phosphotransferase) domain 1"/>
    <property type="match status" value="1"/>
</dbReference>
<dbReference type="GO" id="GO:0038066">
    <property type="term" value="P:p38MAPK cascade"/>
    <property type="evidence" value="ECO:0007669"/>
    <property type="project" value="UniProtKB-ARBA"/>
</dbReference>